<accession>A0A1B6NUJ2</accession>
<organism evidence="2">
    <name type="scientific">marine sediment metagenome</name>
    <dbReference type="NCBI Taxonomy" id="412755"/>
    <lineage>
        <taxon>unclassified sequences</taxon>
        <taxon>metagenomes</taxon>
        <taxon>ecological metagenomes</taxon>
    </lineage>
</organism>
<evidence type="ECO:0000313" key="2">
    <source>
        <dbReference type="EMBL" id="KTF06612.1"/>
    </source>
</evidence>
<protein>
    <submittedName>
        <fullName evidence="2">Uncharacterized protein</fullName>
    </submittedName>
</protein>
<name>A0A1B6NUJ2_9ZZZZ</name>
<reference evidence="2" key="1">
    <citation type="submission" date="2013-11" db="EMBL/GenBank/DDBJ databases">
        <title>Microbial diversity, functional groups and degradation webs in Northern and Southern Mediterranean and Red Sea marine crude oil polluted sites.</title>
        <authorList>
            <person name="Daffonchio D."/>
            <person name="Mapelli F."/>
            <person name="Ferrer M."/>
            <person name="Richter M."/>
            <person name="Cherif A."/>
            <person name="Malkawi H.I."/>
            <person name="Yakimov M.M."/>
            <person name="Abdel-Fattah Y.R."/>
            <person name="Blaghen M."/>
            <person name="Golyshin P.N."/>
            <person name="Kalogerakis N."/>
            <person name="Boon N."/>
            <person name="Magagnini M."/>
            <person name="Fava F."/>
        </authorList>
    </citation>
    <scope>NUCLEOTIDE SEQUENCE</scope>
</reference>
<dbReference type="AlphaFoldDB" id="A0A1B6NUJ2"/>
<gene>
    <name evidence="2" type="ORF">MGSAQ_001892</name>
</gene>
<proteinExistence type="predicted"/>
<dbReference type="EMBL" id="AYSL01001042">
    <property type="protein sequence ID" value="KTF06612.1"/>
    <property type="molecule type" value="Genomic_DNA"/>
</dbReference>
<comment type="caution">
    <text evidence="2">The sequence shown here is derived from an EMBL/GenBank/DDBJ whole genome shotgun (WGS) entry which is preliminary data.</text>
</comment>
<evidence type="ECO:0000256" key="1">
    <source>
        <dbReference type="SAM" id="MobiDB-lite"/>
    </source>
</evidence>
<feature type="region of interest" description="Disordered" evidence="1">
    <location>
        <begin position="25"/>
        <end position="55"/>
    </location>
</feature>
<sequence length="55" mass="6102">MIGRSANTSLAATANTWFFLNSRRTLSSSSSSLGSTRNSCWRRMSRSSGLSGRWR</sequence>